<reference evidence="3 4" key="1">
    <citation type="journal article" date="2015" name="Genome Announc.">
        <title>Expanding the biotechnology potential of lactobacilli through comparative genomics of 213 strains and associated genera.</title>
        <authorList>
            <person name="Sun Z."/>
            <person name="Harris H.M."/>
            <person name="McCann A."/>
            <person name="Guo C."/>
            <person name="Argimon S."/>
            <person name="Zhang W."/>
            <person name="Yang X."/>
            <person name="Jeffery I.B."/>
            <person name="Cooney J.C."/>
            <person name="Kagawa T.F."/>
            <person name="Liu W."/>
            <person name="Song Y."/>
            <person name="Salvetti E."/>
            <person name="Wrobel A."/>
            <person name="Rasinkangas P."/>
            <person name="Parkhill J."/>
            <person name="Rea M.C."/>
            <person name="O'Sullivan O."/>
            <person name="Ritari J."/>
            <person name="Douillard F.P."/>
            <person name="Paul Ross R."/>
            <person name="Yang R."/>
            <person name="Briner A.E."/>
            <person name="Felis G.E."/>
            <person name="de Vos W.M."/>
            <person name="Barrangou R."/>
            <person name="Klaenhammer T.R."/>
            <person name="Caufield P.W."/>
            <person name="Cui Y."/>
            <person name="Zhang H."/>
            <person name="O'Toole P.W."/>
        </authorList>
    </citation>
    <scope>NUCLEOTIDE SEQUENCE [LARGE SCALE GENOMIC DNA]</scope>
    <source>
        <strain evidence="3 4">JCM 15530</strain>
    </source>
</reference>
<feature type="chain" id="PRO_5039229532" evidence="1">
    <location>
        <begin position="23"/>
        <end position="310"/>
    </location>
</feature>
<gene>
    <name evidence="3" type="ORF">FC96_GL002312</name>
</gene>
<evidence type="ECO:0000256" key="1">
    <source>
        <dbReference type="SAM" id="SignalP"/>
    </source>
</evidence>
<dbReference type="PROSITE" id="PS51257">
    <property type="entry name" value="PROKAR_LIPOPROTEIN"/>
    <property type="match status" value="1"/>
</dbReference>
<dbReference type="Pfam" id="PF04069">
    <property type="entry name" value="OpuAC"/>
    <property type="match status" value="1"/>
</dbReference>
<accession>A0A0R1HLH9</accession>
<organism evidence="3 4">
    <name type="scientific">Secundilactobacillus kimchicus JCM 15530</name>
    <dbReference type="NCBI Taxonomy" id="1302272"/>
    <lineage>
        <taxon>Bacteria</taxon>
        <taxon>Bacillati</taxon>
        <taxon>Bacillota</taxon>
        <taxon>Bacilli</taxon>
        <taxon>Lactobacillales</taxon>
        <taxon>Lactobacillaceae</taxon>
        <taxon>Secundilactobacillus</taxon>
    </lineage>
</organism>
<dbReference type="Gene3D" id="3.40.190.10">
    <property type="entry name" value="Periplasmic binding protein-like II"/>
    <property type="match status" value="1"/>
</dbReference>
<protein>
    <submittedName>
        <fullName evidence="3">Glycine betaine carnitine choline ABC superfamily ATP binding cassette transporter</fullName>
    </submittedName>
</protein>
<feature type="domain" description="ABC-type glycine betaine transport system substrate-binding" evidence="2">
    <location>
        <begin position="35"/>
        <end position="301"/>
    </location>
</feature>
<name>A0A0R1HLH9_9LACO</name>
<dbReference type="GO" id="GO:0022857">
    <property type="term" value="F:transmembrane transporter activity"/>
    <property type="evidence" value="ECO:0007669"/>
    <property type="project" value="InterPro"/>
</dbReference>
<comment type="caution">
    <text evidence="3">The sequence shown here is derived from an EMBL/GenBank/DDBJ whole genome shotgun (WGS) entry which is preliminary data.</text>
</comment>
<dbReference type="OrthoDB" id="9801163at2"/>
<dbReference type="EMBL" id="AZCX01000007">
    <property type="protein sequence ID" value="KRK47589.1"/>
    <property type="molecule type" value="Genomic_DNA"/>
</dbReference>
<dbReference type="SUPFAM" id="SSF53850">
    <property type="entry name" value="Periplasmic binding protein-like II"/>
    <property type="match status" value="1"/>
</dbReference>
<dbReference type="InterPro" id="IPR007210">
    <property type="entry name" value="ABC_Gly_betaine_transp_sub-bd"/>
</dbReference>
<dbReference type="Proteomes" id="UP000050911">
    <property type="component" value="Unassembled WGS sequence"/>
</dbReference>
<dbReference type="STRING" id="1302272.FC96_GL002312"/>
<feature type="signal peptide" evidence="1">
    <location>
        <begin position="1"/>
        <end position="22"/>
    </location>
</feature>
<evidence type="ECO:0000313" key="4">
    <source>
        <dbReference type="Proteomes" id="UP000050911"/>
    </source>
</evidence>
<dbReference type="CDD" id="cd13608">
    <property type="entry name" value="PBP2_OpuCC_like"/>
    <property type="match status" value="1"/>
</dbReference>
<dbReference type="AlphaFoldDB" id="A0A0R1HLH9"/>
<dbReference type="RefSeq" id="WP_056942764.1">
    <property type="nucleotide sequence ID" value="NZ_AZCX01000007.1"/>
</dbReference>
<dbReference type="GO" id="GO:0043190">
    <property type="term" value="C:ATP-binding cassette (ABC) transporter complex"/>
    <property type="evidence" value="ECO:0007669"/>
    <property type="project" value="InterPro"/>
</dbReference>
<keyword evidence="1" id="KW-0732">Signal</keyword>
<proteinExistence type="predicted"/>
<keyword evidence="4" id="KW-1185">Reference proteome</keyword>
<evidence type="ECO:0000259" key="2">
    <source>
        <dbReference type="Pfam" id="PF04069"/>
    </source>
</evidence>
<dbReference type="PATRIC" id="fig|1302272.5.peg.2362"/>
<sequence length="310" mass="34877">MRRIKKWLTTALLTVVSGLSLAACGFPGVSNSANDTIRIASQNTTEQQIMAYMIQDMVEHYSDLHTSIINNLGSGQVSFNALKQGQADVSAIRYIGTDLTTILGEQADRNPARAQKKVTKQFNDKYHMTYFKSYGFADTYAFMVTQKTAKKWHLNTVSDMAKVAPKMNVGIDQIWLNRKGDGYDGFQKVYDFSFGEIHPMQIGLVYDAVAANKMDAVLGYSTDGRINSYHLKVLTDNKHFFPPYDASPVATNAILKKHPELKGILNRLVGKIDLKTMQKLNYRVDNDLIEPEVAAKQFLEQHHYFEGSDD</sequence>
<dbReference type="Gene3D" id="3.40.190.120">
    <property type="entry name" value="Osmoprotection protein (prox), domain 2"/>
    <property type="match status" value="1"/>
</dbReference>
<evidence type="ECO:0000313" key="3">
    <source>
        <dbReference type="EMBL" id="KRK47589.1"/>
    </source>
</evidence>